<evidence type="ECO:0000256" key="3">
    <source>
        <dbReference type="ARBA" id="ARBA00012334"/>
    </source>
</evidence>
<dbReference type="EC" id="2.3.1.181" evidence="3"/>
<comment type="pathway">
    <text evidence="1">Protein modification; protein lipoylation via endogenous pathway; protein N(6)-(lipoyl)lysine from octanoyl-[acyl-carrier-protein]: step 1/2.</text>
</comment>
<dbReference type="Gene3D" id="3.30.930.10">
    <property type="entry name" value="Bira Bifunctional Protein, Domain 2"/>
    <property type="match status" value="1"/>
</dbReference>
<feature type="binding site" evidence="7">
    <location>
        <begin position="83"/>
        <end position="90"/>
    </location>
    <ligand>
        <name>substrate</name>
    </ligand>
</feature>
<name>A0AAW1TDT3_9CHLO</name>
<evidence type="ECO:0000256" key="1">
    <source>
        <dbReference type="ARBA" id="ARBA00004821"/>
    </source>
</evidence>
<evidence type="ECO:0000313" key="11">
    <source>
        <dbReference type="Proteomes" id="UP001485043"/>
    </source>
</evidence>
<dbReference type="PROSITE" id="PS51733">
    <property type="entry name" value="BPL_LPL_CATALYTIC"/>
    <property type="match status" value="1"/>
</dbReference>
<comment type="caution">
    <text evidence="10">The sequence shown here is derived from an EMBL/GenBank/DDBJ whole genome shotgun (WGS) entry which is preliminary data.</text>
</comment>
<proteinExistence type="inferred from homology"/>
<dbReference type="CDD" id="cd16444">
    <property type="entry name" value="LipB"/>
    <property type="match status" value="1"/>
</dbReference>
<dbReference type="PIRSF" id="PIRSF016262">
    <property type="entry name" value="LPLase"/>
    <property type="match status" value="1"/>
</dbReference>
<feature type="domain" description="BPL/LPL catalytic" evidence="9">
    <location>
        <begin position="37"/>
        <end position="221"/>
    </location>
</feature>
<dbReference type="SUPFAM" id="SSF55681">
    <property type="entry name" value="Class II aaRS and biotin synthetases"/>
    <property type="match status" value="1"/>
</dbReference>
<keyword evidence="4" id="KW-0808">Transferase</keyword>
<reference evidence="10 11" key="1">
    <citation type="journal article" date="2024" name="Nat. Commun.">
        <title>Phylogenomics reveals the evolutionary origins of lichenization in chlorophyte algae.</title>
        <authorList>
            <person name="Puginier C."/>
            <person name="Libourel C."/>
            <person name="Otte J."/>
            <person name="Skaloud P."/>
            <person name="Haon M."/>
            <person name="Grisel S."/>
            <person name="Petersen M."/>
            <person name="Berrin J.G."/>
            <person name="Delaux P.M."/>
            <person name="Dal Grande F."/>
            <person name="Keller J."/>
        </authorList>
    </citation>
    <scope>NUCLEOTIDE SEQUENCE [LARGE SCALE GENOMIC DNA]</scope>
    <source>
        <strain evidence="10 11">SAG 2523</strain>
    </source>
</reference>
<feature type="site" description="Lowers pKa of active site Cys" evidence="8">
    <location>
        <position position="148"/>
    </location>
</feature>
<keyword evidence="11" id="KW-1185">Reference proteome</keyword>
<protein>
    <recommendedName>
        <fullName evidence="3">lipoyl(octanoyl) transferase</fullName>
        <ecNumber evidence="3">2.3.1.181</ecNumber>
    </recommendedName>
</protein>
<dbReference type="HAMAP" id="MF_00013">
    <property type="entry name" value="LipB"/>
    <property type="match status" value="1"/>
</dbReference>
<dbReference type="PROSITE" id="PS01313">
    <property type="entry name" value="LIPB"/>
    <property type="match status" value="1"/>
</dbReference>
<dbReference type="InterPro" id="IPR004143">
    <property type="entry name" value="BPL_LPL_catalytic"/>
</dbReference>
<comment type="similarity">
    <text evidence="2">Belongs to the LipB family.</text>
</comment>
<dbReference type="AlphaFoldDB" id="A0AAW1TDT3"/>
<keyword evidence="5" id="KW-0012">Acyltransferase</keyword>
<dbReference type="Proteomes" id="UP001485043">
    <property type="component" value="Unassembled WGS sequence"/>
</dbReference>
<evidence type="ECO:0000259" key="9">
    <source>
        <dbReference type="PROSITE" id="PS51733"/>
    </source>
</evidence>
<dbReference type="GO" id="GO:0009249">
    <property type="term" value="P:protein lipoylation"/>
    <property type="evidence" value="ECO:0007669"/>
    <property type="project" value="InterPro"/>
</dbReference>
<evidence type="ECO:0000256" key="8">
    <source>
        <dbReference type="PIRSR" id="PIRSR016262-3"/>
    </source>
</evidence>
<feature type="active site" description="Acyl-thioester intermediate" evidence="6">
    <location>
        <position position="182"/>
    </location>
</feature>
<dbReference type="PANTHER" id="PTHR10993">
    <property type="entry name" value="OCTANOYLTRANSFERASE"/>
    <property type="match status" value="1"/>
</dbReference>
<evidence type="ECO:0000256" key="4">
    <source>
        <dbReference type="ARBA" id="ARBA00022679"/>
    </source>
</evidence>
<dbReference type="InterPro" id="IPR045864">
    <property type="entry name" value="aa-tRNA-synth_II/BPL/LPL"/>
</dbReference>
<feature type="binding site" evidence="7">
    <location>
        <begin position="151"/>
        <end position="153"/>
    </location>
    <ligand>
        <name>substrate</name>
    </ligand>
</feature>
<evidence type="ECO:0000256" key="2">
    <source>
        <dbReference type="ARBA" id="ARBA00007907"/>
    </source>
</evidence>
<evidence type="ECO:0000256" key="5">
    <source>
        <dbReference type="ARBA" id="ARBA00023315"/>
    </source>
</evidence>
<gene>
    <name evidence="10" type="ORF">WJX84_004104</name>
</gene>
<dbReference type="InterPro" id="IPR020605">
    <property type="entry name" value="Octanoyltransferase_CS"/>
</dbReference>
<feature type="binding site" evidence="7">
    <location>
        <begin position="164"/>
        <end position="166"/>
    </location>
    <ligand>
        <name>substrate</name>
    </ligand>
</feature>
<dbReference type="NCBIfam" id="TIGR00214">
    <property type="entry name" value="lipB"/>
    <property type="match status" value="1"/>
</dbReference>
<dbReference type="EMBL" id="JALJOV010000079">
    <property type="protein sequence ID" value="KAK9867548.1"/>
    <property type="molecule type" value="Genomic_DNA"/>
</dbReference>
<organism evidence="10 11">
    <name type="scientific">Apatococcus fuscideae</name>
    <dbReference type="NCBI Taxonomy" id="2026836"/>
    <lineage>
        <taxon>Eukaryota</taxon>
        <taxon>Viridiplantae</taxon>
        <taxon>Chlorophyta</taxon>
        <taxon>core chlorophytes</taxon>
        <taxon>Trebouxiophyceae</taxon>
        <taxon>Chlorellales</taxon>
        <taxon>Chlorellaceae</taxon>
        <taxon>Apatococcus</taxon>
    </lineage>
</organism>
<sequence>MSSARRVLRVLDWSHSLVPYSQALHLQDKQALLCKQRAIPDTLILLQHPPTYTIGKRGSLESDFKVPPEDVIYSGAEIHHIPRGGETTFHGPGQLVAYPILNLRRLGIGARAYVEGLEDAVIATLSRFSIDAQGRQPGLTGVWTGNKKICAIGVKISHGITTHGLALNYSTKLEYFSSIVPCGVLDRGVTSVSLENPEAKSLDLLNDALTEEFAAHFKYDAMEDCKIDIDSL</sequence>
<accession>A0AAW1TDT3</accession>
<evidence type="ECO:0000256" key="7">
    <source>
        <dbReference type="PIRSR" id="PIRSR016262-2"/>
    </source>
</evidence>
<dbReference type="Pfam" id="PF21948">
    <property type="entry name" value="LplA-B_cat"/>
    <property type="match status" value="1"/>
</dbReference>
<evidence type="ECO:0000256" key="6">
    <source>
        <dbReference type="PIRSR" id="PIRSR016262-1"/>
    </source>
</evidence>
<evidence type="ECO:0000313" key="10">
    <source>
        <dbReference type="EMBL" id="KAK9867548.1"/>
    </source>
</evidence>
<dbReference type="InterPro" id="IPR000544">
    <property type="entry name" value="Octanoyltransferase"/>
</dbReference>
<dbReference type="PANTHER" id="PTHR10993:SF15">
    <property type="entry name" value="OCTANOYLTRANSFERASE LIP2, MITOCHONDRIAL"/>
    <property type="match status" value="1"/>
</dbReference>
<dbReference type="NCBIfam" id="NF010925">
    <property type="entry name" value="PRK14345.1"/>
    <property type="match status" value="1"/>
</dbReference>
<dbReference type="GO" id="GO:0033819">
    <property type="term" value="F:lipoyl(octanoyl) transferase activity"/>
    <property type="evidence" value="ECO:0007669"/>
    <property type="project" value="UniProtKB-EC"/>
</dbReference>